<keyword evidence="3" id="KW-0966">Cell projection</keyword>
<dbReference type="Pfam" id="PF07238">
    <property type="entry name" value="PilZ"/>
    <property type="match status" value="1"/>
</dbReference>
<dbReference type="EMBL" id="JAPYYP010000001">
    <property type="protein sequence ID" value="MDA5106895.1"/>
    <property type="molecule type" value="Genomic_DNA"/>
</dbReference>
<evidence type="ECO:0000259" key="1">
    <source>
        <dbReference type="Pfam" id="PF07238"/>
    </source>
</evidence>
<dbReference type="RefSeq" id="WP_035297840.1">
    <property type="nucleotide sequence ID" value="NZ_JAPYYP010000001.1"/>
</dbReference>
<dbReference type="Gene3D" id="2.40.10.220">
    <property type="entry name" value="predicted glycosyltransferase like domains"/>
    <property type="match status" value="1"/>
</dbReference>
<feature type="domain" description="Type III secretion system flagellar brake protein YcgR PilZN" evidence="2">
    <location>
        <begin position="6"/>
        <end position="94"/>
    </location>
</feature>
<feature type="domain" description="PilZ" evidence="1">
    <location>
        <begin position="103"/>
        <end position="214"/>
    </location>
</feature>
<evidence type="ECO:0000313" key="3">
    <source>
        <dbReference type="EMBL" id="MDA5106895.1"/>
    </source>
</evidence>
<dbReference type="InterPro" id="IPR009926">
    <property type="entry name" value="T3SS_YcgR_PilZN"/>
</dbReference>
<evidence type="ECO:0000259" key="2">
    <source>
        <dbReference type="Pfam" id="PF12945"/>
    </source>
</evidence>
<dbReference type="GO" id="GO:0035438">
    <property type="term" value="F:cyclic-di-GMP binding"/>
    <property type="evidence" value="ECO:0007669"/>
    <property type="project" value="InterPro"/>
</dbReference>
<dbReference type="Pfam" id="PF12945">
    <property type="entry name" value="PilZNR"/>
    <property type="match status" value="1"/>
</dbReference>
<sequence length="227" mass="25989">MMLPRIGQTLRLSLVHASEERKGQTFKTRVADLKEQIVVIELPTSEKTGRTGPFPAGTECDVWYIGDDGTRYEFRTVIIGRQNENIPVLLMRLPEKNAVKRTQRRHYLRINTAVEIAVKTTDPIRRYHFLARTIDLSGGGISFTCAASYRLQEKDRLQVWMSLPGKTGQVQHAYAEVEIVRCHPAEEKGLHQWISGKFVQISEADRAKIVRACYERQLDLRKKGVLD</sequence>
<reference evidence="3" key="1">
    <citation type="submission" date="2022-12" db="EMBL/GenBank/DDBJ databases">
        <title>Draft genome sequence of the thermophilic strain Brevibacillus thermoruber HT42, isolated from Los Humeros, Puebla, Mexico, with biotechnological potential.</title>
        <authorList>
            <person name="Lara Sanchez J."/>
            <person name="Solis Palacios R."/>
            <person name="Bustos Baena A.S."/>
            <person name="Ruz Baez A.E."/>
            <person name="Espinosa Luna G."/>
            <person name="Oliart Ros R.M."/>
        </authorList>
    </citation>
    <scope>NUCLEOTIDE SEQUENCE</scope>
    <source>
        <strain evidence="3">HT42</strain>
    </source>
</reference>
<gene>
    <name evidence="3" type="ORF">O3V59_00835</name>
</gene>
<dbReference type="Proteomes" id="UP001151071">
    <property type="component" value="Unassembled WGS sequence"/>
</dbReference>
<evidence type="ECO:0000313" key="4">
    <source>
        <dbReference type="Proteomes" id="UP001151071"/>
    </source>
</evidence>
<protein>
    <submittedName>
        <fullName evidence="3">Flagellar brake domain-containing protein</fullName>
    </submittedName>
</protein>
<name>A0A9X3Z1S5_9BACL</name>
<keyword evidence="3" id="KW-0282">Flagellum</keyword>
<accession>A0A9X3Z1S5</accession>
<dbReference type="AlphaFoldDB" id="A0A9X3Z1S5"/>
<organism evidence="3 4">
    <name type="scientific">Brevibacillus thermoruber</name>
    <dbReference type="NCBI Taxonomy" id="33942"/>
    <lineage>
        <taxon>Bacteria</taxon>
        <taxon>Bacillati</taxon>
        <taxon>Bacillota</taxon>
        <taxon>Bacilli</taxon>
        <taxon>Bacillales</taxon>
        <taxon>Paenibacillaceae</taxon>
        <taxon>Brevibacillus</taxon>
    </lineage>
</organism>
<keyword evidence="3" id="KW-0969">Cilium</keyword>
<dbReference type="SUPFAM" id="SSF141371">
    <property type="entry name" value="PilZ domain-like"/>
    <property type="match status" value="1"/>
</dbReference>
<dbReference type="InterPro" id="IPR009875">
    <property type="entry name" value="PilZ_domain"/>
</dbReference>
<keyword evidence="4" id="KW-1185">Reference proteome</keyword>
<comment type="caution">
    <text evidence="3">The sequence shown here is derived from an EMBL/GenBank/DDBJ whole genome shotgun (WGS) entry which is preliminary data.</text>
</comment>
<proteinExistence type="predicted"/>